<protein>
    <recommendedName>
        <fullName evidence="2">Telomere-associated protein Rif1 N-terminal domain-containing protein</fullName>
    </recommendedName>
</protein>
<dbReference type="RefSeq" id="XP_009834488.1">
    <property type="nucleotide sequence ID" value="XM_009836186.1"/>
</dbReference>
<sequence length="501" mass="55346">MSEGGSMSRDEFVKALAVALAANDVRDAPTSGEMARTAYDALQFDFPQTSPSELKALATHLRNDPLTYPLTYMLLRNVLELAHGTDAISSSAATVLAQCLFLPFQSPHHLDHFHWPRHNTVHEKLLFICYRTTYAPLSSLSLDEWNHLQCTDLCCSIAATLLHYPKIDPTAVLLQMEWMRYMYLLRDRILQYPVACASLLHKILLFFHAPNNEQAIDASGASTALLRLLLDIASSNELKQAAMAKSSIISFLRSAMPKLASQGMAAVASSCALDDVEVHAQLWTWAVLEDPLGVVPLLEDRGVLRAFAGFVMATTRDSPHGALKHAVRLLVLSMLFRPSFAAYVHGIPSMAELCPWLTTSSYSAECTLWSMAYPTTAKSFFTAFLALFPVECVDGIAAITAMHEAVFVLEVLVKMRSQYSWIAWPHKSNLLTTLQTLLPTLNSLFQCPPKQDVTADDDDNSSRSITTSSRQSIQLVHRMRVAIKQLAATIAHSHGDGAKLD</sequence>
<dbReference type="GeneID" id="20811818"/>
<evidence type="ECO:0000313" key="1">
    <source>
        <dbReference type="EMBL" id="ETV75846.1"/>
    </source>
</evidence>
<reference evidence="1" key="1">
    <citation type="submission" date="2013-12" db="EMBL/GenBank/DDBJ databases">
        <title>The Genome Sequence of Aphanomyces astaci APO3.</title>
        <authorList>
            <consortium name="The Broad Institute Genomics Platform"/>
            <person name="Russ C."/>
            <person name="Tyler B."/>
            <person name="van West P."/>
            <person name="Dieguez-Uribeondo J."/>
            <person name="Young S.K."/>
            <person name="Zeng Q."/>
            <person name="Gargeya S."/>
            <person name="Fitzgerald M."/>
            <person name="Abouelleil A."/>
            <person name="Alvarado L."/>
            <person name="Chapman S.B."/>
            <person name="Gainer-Dewar J."/>
            <person name="Goldberg J."/>
            <person name="Griggs A."/>
            <person name="Gujja S."/>
            <person name="Hansen M."/>
            <person name="Howarth C."/>
            <person name="Imamovic A."/>
            <person name="Ireland A."/>
            <person name="Larimer J."/>
            <person name="McCowan C."/>
            <person name="Murphy C."/>
            <person name="Pearson M."/>
            <person name="Poon T.W."/>
            <person name="Priest M."/>
            <person name="Roberts A."/>
            <person name="Saif S."/>
            <person name="Shea T."/>
            <person name="Sykes S."/>
            <person name="Wortman J."/>
            <person name="Nusbaum C."/>
            <person name="Birren B."/>
        </authorList>
    </citation>
    <scope>NUCLEOTIDE SEQUENCE [LARGE SCALE GENOMIC DNA]</scope>
    <source>
        <strain evidence="1">APO3</strain>
    </source>
</reference>
<name>W4G979_APHAT</name>
<accession>W4G979</accession>
<dbReference type="OrthoDB" id="71714at2759"/>
<proteinExistence type="predicted"/>
<dbReference type="AlphaFoldDB" id="W4G979"/>
<dbReference type="VEuPathDB" id="FungiDB:H257_09822"/>
<gene>
    <name evidence="1" type="ORF">H257_09822</name>
</gene>
<organism evidence="1">
    <name type="scientific">Aphanomyces astaci</name>
    <name type="common">Crayfish plague agent</name>
    <dbReference type="NCBI Taxonomy" id="112090"/>
    <lineage>
        <taxon>Eukaryota</taxon>
        <taxon>Sar</taxon>
        <taxon>Stramenopiles</taxon>
        <taxon>Oomycota</taxon>
        <taxon>Saprolegniomycetes</taxon>
        <taxon>Saprolegniales</taxon>
        <taxon>Verrucalvaceae</taxon>
        <taxon>Aphanomyces</taxon>
    </lineage>
</organism>
<evidence type="ECO:0008006" key="2">
    <source>
        <dbReference type="Google" id="ProtNLM"/>
    </source>
</evidence>
<dbReference type="EMBL" id="KI913138">
    <property type="protein sequence ID" value="ETV75846.1"/>
    <property type="molecule type" value="Genomic_DNA"/>
</dbReference>